<feature type="compositionally biased region" description="Basic and acidic residues" evidence="1">
    <location>
        <begin position="98"/>
        <end position="115"/>
    </location>
</feature>
<organism evidence="3">
    <name type="scientific">marine sediment metagenome</name>
    <dbReference type="NCBI Taxonomy" id="412755"/>
    <lineage>
        <taxon>unclassified sequences</taxon>
        <taxon>metagenomes</taxon>
        <taxon>ecological metagenomes</taxon>
    </lineage>
</organism>
<evidence type="ECO:0000259" key="2">
    <source>
        <dbReference type="Pfam" id="PF16289"/>
    </source>
</evidence>
<gene>
    <name evidence="3" type="ORF">S03H2_52777</name>
</gene>
<comment type="caution">
    <text evidence="3">The sequence shown here is derived from an EMBL/GenBank/DDBJ whole genome shotgun (WGS) entry which is preliminary data.</text>
</comment>
<dbReference type="AlphaFoldDB" id="X1IRL8"/>
<proteinExistence type="predicted"/>
<sequence length="121" mass="14198">MTDWRLTFSIMAALVFIDTNIYLDFYRVRGGDTSLSILKHFDSNHNRIITTSVVEMEYKKNRQRVILESLKQIKPQDEDGLIVPAFLQESKQNKAIKRTKEQLSEQSKRLRERTAKLLQSP</sequence>
<dbReference type="InterPro" id="IPR032557">
    <property type="entry name" value="DUF4935"/>
</dbReference>
<evidence type="ECO:0000256" key="1">
    <source>
        <dbReference type="SAM" id="MobiDB-lite"/>
    </source>
</evidence>
<name>X1IRL8_9ZZZZ</name>
<accession>X1IRL8</accession>
<dbReference type="Pfam" id="PF16289">
    <property type="entry name" value="PIN_12"/>
    <property type="match status" value="1"/>
</dbReference>
<evidence type="ECO:0000313" key="3">
    <source>
        <dbReference type="EMBL" id="GAH68749.1"/>
    </source>
</evidence>
<feature type="non-terminal residue" evidence="3">
    <location>
        <position position="121"/>
    </location>
</feature>
<feature type="domain" description="DUF4935" evidence="2">
    <location>
        <begin position="15"/>
        <end position="109"/>
    </location>
</feature>
<protein>
    <recommendedName>
        <fullName evidence="2">DUF4935 domain-containing protein</fullName>
    </recommendedName>
</protein>
<feature type="region of interest" description="Disordered" evidence="1">
    <location>
        <begin position="97"/>
        <end position="121"/>
    </location>
</feature>
<reference evidence="3" key="1">
    <citation type="journal article" date="2014" name="Front. Microbiol.">
        <title>High frequency of phylogenetically diverse reductive dehalogenase-homologous genes in deep subseafloor sedimentary metagenomes.</title>
        <authorList>
            <person name="Kawai M."/>
            <person name="Futagami T."/>
            <person name="Toyoda A."/>
            <person name="Takaki Y."/>
            <person name="Nishi S."/>
            <person name="Hori S."/>
            <person name="Arai W."/>
            <person name="Tsubouchi T."/>
            <person name="Morono Y."/>
            <person name="Uchiyama I."/>
            <person name="Ito T."/>
            <person name="Fujiyama A."/>
            <person name="Inagaki F."/>
            <person name="Takami H."/>
        </authorList>
    </citation>
    <scope>NUCLEOTIDE SEQUENCE</scope>
    <source>
        <strain evidence="3">Expedition CK06-06</strain>
    </source>
</reference>
<dbReference type="EMBL" id="BARU01033553">
    <property type="protein sequence ID" value="GAH68749.1"/>
    <property type="molecule type" value="Genomic_DNA"/>
</dbReference>